<dbReference type="EMBL" id="CAJNOK010004463">
    <property type="protein sequence ID" value="CAF0938454.1"/>
    <property type="molecule type" value="Genomic_DNA"/>
</dbReference>
<gene>
    <name evidence="1" type="ORF">OVA965_LOCUS11510</name>
    <name evidence="2" type="ORF">TMI583_LOCUS11511</name>
</gene>
<comment type="caution">
    <text evidence="1">The sequence shown here is derived from an EMBL/GenBank/DDBJ whole genome shotgun (WGS) entry which is preliminary data.</text>
</comment>
<dbReference type="EMBL" id="CAJOBA010004467">
    <property type="protein sequence ID" value="CAF3713883.1"/>
    <property type="molecule type" value="Genomic_DNA"/>
</dbReference>
<accession>A0A8S2DL32</accession>
<organism evidence="1 3">
    <name type="scientific">Didymodactylos carnosus</name>
    <dbReference type="NCBI Taxonomy" id="1234261"/>
    <lineage>
        <taxon>Eukaryota</taxon>
        <taxon>Metazoa</taxon>
        <taxon>Spiralia</taxon>
        <taxon>Gnathifera</taxon>
        <taxon>Rotifera</taxon>
        <taxon>Eurotatoria</taxon>
        <taxon>Bdelloidea</taxon>
        <taxon>Philodinida</taxon>
        <taxon>Philodinidae</taxon>
        <taxon>Didymodactylos</taxon>
    </lineage>
</organism>
<evidence type="ECO:0000313" key="2">
    <source>
        <dbReference type="EMBL" id="CAF3713883.1"/>
    </source>
</evidence>
<sequence length="87" mass="10219">MRCKLKLRNKILIRLSSNIPNERITHFIRKEVLFKKIEEIFSKSNKYVTISGYAGSVQDTCQDDKDIYQRYLATTDVDPCLVFVVLF</sequence>
<protein>
    <submittedName>
        <fullName evidence="1">Uncharacterized protein</fullName>
    </submittedName>
</protein>
<dbReference type="Proteomes" id="UP000677228">
    <property type="component" value="Unassembled WGS sequence"/>
</dbReference>
<proteinExistence type="predicted"/>
<dbReference type="AlphaFoldDB" id="A0A8S2DL32"/>
<reference evidence="1" key="1">
    <citation type="submission" date="2021-02" db="EMBL/GenBank/DDBJ databases">
        <authorList>
            <person name="Nowell W R."/>
        </authorList>
    </citation>
    <scope>NUCLEOTIDE SEQUENCE</scope>
</reference>
<evidence type="ECO:0000313" key="1">
    <source>
        <dbReference type="EMBL" id="CAF0938454.1"/>
    </source>
</evidence>
<evidence type="ECO:0000313" key="3">
    <source>
        <dbReference type="Proteomes" id="UP000677228"/>
    </source>
</evidence>
<name>A0A8S2DL32_9BILA</name>
<dbReference type="Proteomes" id="UP000682733">
    <property type="component" value="Unassembled WGS sequence"/>
</dbReference>